<proteinExistence type="predicted"/>
<accession>A0A0N5CL11</accession>
<name>A0A0N5CL11_THECL</name>
<dbReference type="Proteomes" id="UP000276776">
    <property type="component" value="Unassembled WGS sequence"/>
</dbReference>
<reference evidence="4" key="1">
    <citation type="submission" date="2017-02" db="UniProtKB">
        <authorList>
            <consortium name="WormBaseParasite"/>
        </authorList>
    </citation>
    <scope>IDENTIFICATION</scope>
</reference>
<evidence type="ECO:0000256" key="1">
    <source>
        <dbReference type="SAM" id="MobiDB-lite"/>
    </source>
</evidence>
<evidence type="ECO:0000313" key="2">
    <source>
        <dbReference type="EMBL" id="VDM95891.1"/>
    </source>
</evidence>
<gene>
    <name evidence="2" type="ORF">TCLT_LOCUS784</name>
</gene>
<dbReference type="AlphaFoldDB" id="A0A0N5CL11"/>
<feature type="compositionally biased region" description="Basic and acidic residues" evidence="1">
    <location>
        <begin position="63"/>
        <end position="78"/>
    </location>
</feature>
<protein>
    <submittedName>
        <fullName evidence="2 4">Uncharacterized protein</fullName>
    </submittedName>
</protein>
<evidence type="ECO:0000313" key="3">
    <source>
        <dbReference type="Proteomes" id="UP000276776"/>
    </source>
</evidence>
<keyword evidence="3" id="KW-1185">Reference proteome</keyword>
<sequence length="153" mass="17616">MFSVLLWPTDTARSKSSRRKIMHRNDESETHLPSEIAGKIFFFLQSVILCIVKDLQIIIIEERKRADEDEDRPPTKEHEHKRKAGDRKSEQPKSSSSSEEDDDSKSLKNNTISDVNDKTTLRVKRSMAGLSRRSSTIPRTVRVIRLNRNVDAV</sequence>
<dbReference type="WBParaSite" id="TCLT_0000078301-mRNA-1">
    <property type="protein sequence ID" value="TCLT_0000078301-mRNA-1"/>
    <property type="gene ID" value="TCLT_0000078301"/>
</dbReference>
<reference evidence="2 3" key="2">
    <citation type="submission" date="2018-11" db="EMBL/GenBank/DDBJ databases">
        <authorList>
            <consortium name="Pathogen Informatics"/>
        </authorList>
    </citation>
    <scope>NUCLEOTIDE SEQUENCE [LARGE SCALE GENOMIC DNA]</scope>
</reference>
<organism evidence="4">
    <name type="scientific">Thelazia callipaeda</name>
    <name type="common">Oriental eyeworm</name>
    <name type="synonym">Parasitic nematode</name>
    <dbReference type="NCBI Taxonomy" id="103827"/>
    <lineage>
        <taxon>Eukaryota</taxon>
        <taxon>Metazoa</taxon>
        <taxon>Ecdysozoa</taxon>
        <taxon>Nematoda</taxon>
        <taxon>Chromadorea</taxon>
        <taxon>Rhabditida</taxon>
        <taxon>Spirurina</taxon>
        <taxon>Spiruromorpha</taxon>
        <taxon>Thelazioidea</taxon>
        <taxon>Thelaziidae</taxon>
        <taxon>Thelazia</taxon>
    </lineage>
</organism>
<dbReference type="EMBL" id="UYYF01000068">
    <property type="protein sequence ID" value="VDM95891.1"/>
    <property type="molecule type" value="Genomic_DNA"/>
</dbReference>
<feature type="region of interest" description="Disordered" evidence="1">
    <location>
        <begin position="63"/>
        <end position="135"/>
    </location>
</feature>
<evidence type="ECO:0000313" key="4">
    <source>
        <dbReference type="WBParaSite" id="TCLT_0000078301-mRNA-1"/>
    </source>
</evidence>